<dbReference type="PANTHER" id="PTHR21064:SF6">
    <property type="entry name" value="AMINOGLYCOSIDE PHOSPHOTRANSFERASE DOMAIN-CONTAINING PROTEIN"/>
    <property type="match status" value="1"/>
</dbReference>
<dbReference type="Gene3D" id="3.90.1200.10">
    <property type="match status" value="1"/>
</dbReference>
<dbReference type="GO" id="GO:0019202">
    <property type="term" value="F:amino acid kinase activity"/>
    <property type="evidence" value="ECO:0007669"/>
    <property type="project" value="TreeGrafter"/>
</dbReference>
<accession>A0AAJ5JZC7</accession>
<evidence type="ECO:0000256" key="1">
    <source>
        <dbReference type="ARBA" id="ARBA00038240"/>
    </source>
</evidence>
<protein>
    <recommendedName>
        <fullName evidence="2">Aminoglycoside phosphotransferase domain-containing protein</fullName>
    </recommendedName>
</protein>
<proteinExistence type="inferred from homology"/>
<evidence type="ECO:0000313" key="4">
    <source>
        <dbReference type="Proteomes" id="UP000308000"/>
    </source>
</evidence>
<gene>
    <name evidence="3" type="ORF">FCS05_14190</name>
</gene>
<evidence type="ECO:0000259" key="2">
    <source>
        <dbReference type="Pfam" id="PF01636"/>
    </source>
</evidence>
<feature type="domain" description="Aminoglycoside phosphotransferase" evidence="2">
    <location>
        <begin position="36"/>
        <end position="273"/>
    </location>
</feature>
<dbReference type="PANTHER" id="PTHR21064">
    <property type="entry name" value="AMINOGLYCOSIDE PHOSPHOTRANSFERASE DOMAIN-CONTAINING PROTEIN-RELATED"/>
    <property type="match status" value="1"/>
</dbReference>
<dbReference type="Pfam" id="PF01636">
    <property type="entry name" value="APH"/>
    <property type="match status" value="1"/>
</dbReference>
<reference evidence="3 4" key="1">
    <citation type="submission" date="2019-04" db="EMBL/GenBank/DDBJ databases">
        <title>Deinococcus metalilatus MA1002 mutant No.5.</title>
        <authorList>
            <person name="Park W."/>
            <person name="Park C."/>
        </authorList>
    </citation>
    <scope>NUCLEOTIDE SEQUENCE [LARGE SCALE GENOMIC DNA]</scope>
    <source>
        <strain evidence="3 4">MA1002-m5</strain>
    </source>
</reference>
<dbReference type="AlphaFoldDB" id="A0AAJ5JZC7"/>
<dbReference type="InterPro" id="IPR011009">
    <property type="entry name" value="Kinase-like_dom_sf"/>
</dbReference>
<dbReference type="Proteomes" id="UP000308000">
    <property type="component" value="Unassembled WGS sequence"/>
</dbReference>
<dbReference type="SUPFAM" id="SSF56112">
    <property type="entry name" value="Protein kinase-like (PK-like)"/>
    <property type="match status" value="1"/>
</dbReference>
<dbReference type="Gene3D" id="3.30.200.20">
    <property type="entry name" value="Phosphorylase Kinase, domain 1"/>
    <property type="match status" value="1"/>
</dbReference>
<sequence length="329" mass="35768">MRGRLRDSRAEPAGRAAAVKPEEVARVWDVGAVQAVRPLGGGSINGAWRVLTAAGAFHLRVYRSPDRARAGREHGAIAAAVAAGVPTPEPLPTRSGGALGQIGGELAALFPLAPGAPVPRRALTPAYAAALGTFLAELHDRLPPAVPFEVPQLRASSIERTVERLERVEAALLALPAPDEVDSWALARTRQRLAHLRASPLPDHQPAFPHRFLHGDYHDGNVFFVGTRPAALIDWEQTRLAPRAWEIVRCLDLSLKLDPALSTAFLKGYRERLPLSADELADGGAFYAFLQERNVWTYESVYIEGNPGPRRFIGPPPYVPFQVRWAALT</sequence>
<organism evidence="3 4">
    <name type="scientific">Deinococcus metallilatus</name>
    <dbReference type="NCBI Taxonomy" id="1211322"/>
    <lineage>
        <taxon>Bacteria</taxon>
        <taxon>Thermotogati</taxon>
        <taxon>Deinococcota</taxon>
        <taxon>Deinococci</taxon>
        <taxon>Deinococcales</taxon>
        <taxon>Deinococcaceae</taxon>
        <taxon>Deinococcus</taxon>
    </lineage>
</organism>
<dbReference type="EMBL" id="VBRC01000010">
    <property type="protein sequence ID" value="TLK24697.1"/>
    <property type="molecule type" value="Genomic_DNA"/>
</dbReference>
<dbReference type="InterPro" id="IPR002575">
    <property type="entry name" value="Aminoglycoside_PTrfase"/>
</dbReference>
<comment type="caution">
    <text evidence="3">The sequence shown here is derived from an EMBL/GenBank/DDBJ whole genome shotgun (WGS) entry which is preliminary data.</text>
</comment>
<name>A0AAJ5JZC7_9DEIO</name>
<evidence type="ECO:0000313" key="3">
    <source>
        <dbReference type="EMBL" id="TLK24697.1"/>
    </source>
</evidence>
<comment type="similarity">
    <text evidence="1">Belongs to the pseudomonas-type ThrB family.</text>
</comment>
<dbReference type="InterPro" id="IPR050249">
    <property type="entry name" value="Pseudomonas-type_ThrB"/>
</dbReference>